<keyword evidence="3" id="KW-1185">Reference proteome</keyword>
<accession>A0A286H6Z3</accession>
<dbReference type="InterPro" id="IPR000792">
    <property type="entry name" value="Tscrpt_reg_LuxR_C"/>
</dbReference>
<sequence length="887" mass="92781">MSEIAVEHRYAACTDPLPHAIRRWPFVDRDHKLATVLAELSDTDVSAVVVSGPGGSGRTRLAREAVAALDQGNRRTEWVTGTRAASAIPLEAVAHLVPPGAAATDTTAMWQALAAAFDAGPGQPRPLIVVDDAHLLDDVSAALVHKLVLTRMADAVVTVLGGARAPDLVKALWHDGLAAQVELRPLALSHVTELLTARLGGRPTSRTCQELHEASAGNAVLLREVVEAGLQVSRLDRYDELWQWDGDPVLTDRLCEVVRTLMGDIGDDERATMELLALIGELELPDLVALSSSDVVAALERRGLVTVQTDGQRPVARVARPLDAKVLCAAMPHSAASDFRTRLASTQCVRRWARENPARIGPLLLELGVSPADPPVLARAAAEANARSDSRLAERLARAALEHGPSVAAQTALAEALRWLADPEQAEAVAGGTPMQRHLPEGRSLAVTRMLNLMLGLGRWDDALALARTDRSSGGADALTGAESLLRMLSGDVDLSADPRPDPPATHAAAPWTSLASTLGLGLLGRADEAVVAAKRGWAALEASTSDTESQSVRAGLLVAELLALDLDGRVNRLEARAVELHERTMARPRSAADAVAALGQGLAALAAGRLQDAEHWLAEAASGLSACDPLGVLALCQAKQAEVQALRGEKSSAEAILLGVPSDRAVRCFDAELLLAQAWTAATAGREREAGRLALSAALTAGEAGQLALEGRSLHTAARLGRVGTVAGRLREVATDIGGTFAGLLAAQADAAVRGLGEQLDDVAAEFRLRGLRVLAADAAAQAAAAHRAAGHRRRAAASGALAVGLARAAGGLTTPALSRLSPYALSRREQQIAAWAAEGLSNHAIAERLVLSVRTVETHLAHVYDKLGINSRAALETALAADGPW</sequence>
<dbReference type="GO" id="GO:0003677">
    <property type="term" value="F:DNA binding"/>
    <property type="evidence" value="ECO:0007669"/>
    <property type="project" value="InterPro"/>
</dbReference>
<dbReference type="Pfam" id="PF00196">
    <property type="entry name" value="GerE"/>
    <property type="match status" value="1"/>
</dbReference>
<protein>
    <submittedName>
        <fullName evidence="2">Regulatory protein, luxR family</fullName>
    </submittedName>
</protein>
<dbReference type="PROSITE" id="PS50043">
    <property type="entry name" value="HTH_LUXR_2"/>
    <property type="match status" value="1"/>
</dbReference>
<name>A0A286H6Z3_9ACTN</name>
<dbReference type="SUPFAM" id="SSF46894">
    <property type="entry name" value="C-terminal effector domain of the bipartite response regulators"/>
    <property type="match status" value="1"/>
</dbReference>
<dbReference type="Pfam" id="PF13401">
    <property type="entry name" value="AAA_22"/>
    <property type="match status" value="1"/>
</dbReference>
<gene>
    <name evidence="2" type="ORF">SAMN06272739_4058</name>
</gene>
<feature type="domain" description="HTH luxR-type" evidence="1">
    <location>
        <begin position="820"/>
        <end position="885"/>
    </location>
</feature>
<dbReference type="InterPro" id="IPR027417">
    <property type="entry name" value="P-loop_NTPase"/>
</dbReference>
<dbReference type="PRINTS" id="PR00038">
    <property type="entry name" value="HTHLUXR"/>
</dbReference>
<dbReference type="SUPFAM" id="SSF52540">
    <property type="entry name" value="P-loop containing nucleoside triphosphate hydrolases"/>
    <property type="match status" value="1"/>
</dbReference>
<dbReference type="OrthoDB" id="3197423at2"/>
<organism evidence="2 3">
    <name type="scientific">Blastococcus haudaquaticus</name>
    <dbReference type="NCBI Taxonomy" id="1938745"/>
    <lineage>
        <taxon>Bacteria</taxon>
        <taxon>Bacillati</taxon>
        <taxon>Actinomycetota</taxon>
        <taxon>Actinomycetes</taxon>
        <taxon>Geodermatophilales</taxon>
        <taxon>Geodermatophilaceae</taxon>
        <taxon>Blastococcus</taxon>
    </lineage>
</organism>
<dbReference type="Gene3D" id="1.10.10.10">
    <property type="entry name" value="Winged helix-like DNA-binding domain superfamily/Winged helix DNA-binding domain"/>
    <property type="match status" value="1"/>
</dbReference>
<dbReference type="CDD" id="cd06170">
    <property type="entry name" value="LuxR_C_like"/>
    <property type="match status" value="1"/>
</dbReference>
<proteinExistence type="predicted"/>
<dbReference type="GO" id="GO:0016887">
    <property type="term" value="F:ATP hydrolysis activity"/>
    <property type="evidence" value="ECO:0007669"/>
    <property type="project" value="InterPro"/>
</dbReference>
<evidence type="ECO:0000313" key="3">
    <source>
        <dbReference type="Proteomes" id="UP000219482"/>
    </source>
</evidence>
<dbReference type="PROSITE" id="PS00622">
    <property type="entry name" value="HTH_LUXR_1"/>
    <property type="match status" value="1"/>
</dbReference>
<dbReference type="InterPro" id="IPR016032">
    <property type="entry name" value="Sig_transdc_resp-reg_C-effctor"/>
</dbReference>
<evidence type="ECO:0000259" key="1">
    <source>
        <dbReference type="PROSITE" id="PS50043"/>
    </source>
</evidence>
<reference evidence="3" key="1">
    <citation type="submission" date="2017-09" db="EMBL/GenBank/DDBJ databases">
        <authorList>
            <person name="Varghese N."/>
            <person name="Submissions S."/>
        </authorList>
    </citation>
    <scope>NUCLEOTIDE SEQUENCE [LARGE SCALE GENOMIC DNA]</scope>
    <source>
        <strain evidence="3">DSM 44270</strain>
    </source>
</reference>
<dbReference type="Gene3D" id="3.40.50.300">
    <property type="entry name" value="P-loop containing nucleotide triphosphate hydrolases"/>
    <property type="match status" value="1"/>
</dbReference>
<dbReference type="InterPro" id="IPR036388">
    <property type="entry name" value="WH-like_DNA-bd_sf"/>
</dbReference>
<dbReference type="EMBL" id="OCNK01000006">
    <property type="protein sequence ID" value="SOE03246.1"/>
    <property type="molecule type" value="Genomic_DNA"/>
</dbReference>
<dbReference type="SMART" id="SM00421">
    <property type="entry name" value="HTH_LUXR"/>
    <property type="match status" value="1"/>
</dbReference>
<dbReference type="InterPro" id="IPR049945">
    <property type="entry name" value="AAA_22"/>
</dbReference>
<dbReference type="GO" id="GO:0006355">
    <property type="term" value="P:regulation of DNA-templated transcription"/>
    <property type="evidence" value="ECO:0007669"/>
    <property type="project" value="InterPro"/>
</dbReference>
<dbReference type="AlphaFoldDB" id="A0A286H6Z3"/>
<dbReference type="Proteomes" id="UP000219482">
    <property type="component" value="Unassembled WGS sequence"/>
</dbReference>
<evidence type="ECO:0000313" key="2">
    <source>
        <dbReference type="EMBL" id="SOE03246.1"/>
    </source>
</evidence>
<dbReference type="RefSeq" id="WP_143278510.1">
    <property type="nucleotide sequence ID" value="NZ_OCNK01000006.1"/>
</dbReference>